<feature type="transmembrane region" description="Helical" evidence="2">
    <location>
        <begin position="92"/>
        <end position="116"/>
    </location>
</feature>
<dbReference type="AlphaFoldDB" id="A0A8T1VXS7"/>
<evidence type="ECO:0000256" key="1">
    <source>
        <dbReference type="SAM" id="MobiDB-lite"/>
    </source>
</evidence>
<gene>
    <name evidence="3" type="ORF">PHYPSEUDO_000687</name>
</gene>
<evidence type="ECO:0000313" key="3">
    <source>
        <dbReference type="EMBL" id="KAG7386095.1"/>
    </source>
</evidence>
<accession>A0A8T1VXS7</accession>
<dbReference type="OrthoDB" id="10060343at2759"/>
<dbReference type="Proteomes" id="UP000694044">
    <property type="component" value="Unassembled WGS sequence"/>
</dbReference>
<comment type="caution">
    <text evidence="3">The sequence shown here is derived from an EMBL/GenBank/DDBJ whole genome shotgun (WGS) entry which is preliminary data.</text>
</comment>
<evidence type="ECO:0000313" key="4">
    <source>
        <dbReference type="Proteomes" id="UP000694044"/>
    </source>
</evidence>
<reference evidence="3" key="1">
    <citation type="submission" date="2021-02" db="EMBL/GenBank/DDBJ databases">
        <authorList>
            <person name="Palmer J.M."/>
        </authorList>
    </citation>
    <scope>NUCLEOTIDE SEQUENCE</scope>
    <source>
        <strain evidence="3">SCRP734</strain>
    </source>
</reference>
<keyword evidence="4" id="KW-1185">Reference proteome</keyword>
<keyword evidence="2" id="KW-0812">Transmembrane</keyword>
<keyword evidence="2" id="KW-0472">Membrane</keyword>
<dbReference type="EMBL" id="JAGDFM010000108">
    <property type="protein sequence ID" value="KAG7386095.1"/>
    <property type="molecule type" value="Genomic_DNA"/>
</dbReference>
<sequence length="134" mass="13747">MVHIINGEIVADDDPRVRARQQPQQSQQPHSRFGSVHGGGPAGAAPPTAGAAPPGAGASPLQGLARQVGLEGSVTIPAVLGMAARPVQKIHLAVGALLTVLFGWRALVFLAFAYFLSTQQPGAATRAPPAPRHT</sequence>
<keyword evidence="2" id="KW-1133">Transmembrane helix</keyword>
<dbReference type="PANTHER" id="PTHR33690:SF3">
    <property type="entry name" value="UBIQUITIN-LIKE DOMAIN-CONTAINING PROTEIN"/>
    <property type="match status" value="1"/>
</dbReference>
<dbReference type="PANTHER" id="PTHR33690">
    <property type="entry name" value="DUF4605 DOMAIN-CONTAINING PROTEIN"/>
    <property type="match status" value="1"/>
</dbReference>
<feature type="compositionally biased region" description="Low complexity" evidence="1">
    <location>
        <begin position="20"/>
        <end position="29"/>
    </location>
</feature>
<evidence type="ECO:0000256" key="2">
    <source>
        <dbReference type="SAM" id="Phobius"/>
    </source>
</evidence>
<feature type="region of interest" description="Disordered" evidence="1">
    <location>
        <begin position="12"/>
        <end position="63"/>
    </location>
</feature>
<dbReference type="InterPro" id="IPR052502">
    <property type="entry name" value="FAM241_domain"/>
</dbReference>
<protein>
    <submittedName>
        <fullName evidence="3">Uncharacterized protein</fullName>
    </submittedName>
</protein>
<organism evidence="3 4">
    <name type="scientific">Phytophthora pseudosyringae</name>
    <dbReference type="NCBI Taxonomy" id="221518"/>
    <lineage>
        <taxon>Eukaryota</taxon>
        <taxon>Sar</taxon>
        <taxon>Stramenopiles</taxon>
        <taxon>Oomycota</taxon>
        <taxon>Peronosporomycetes</taxon>
        <taxon>Peronosporales</taxon>
        <taxon>Peronosporaceae</taxon>
        <taxon>Phytophthora</taxon>
    </lineage>
</organism>
<proteinExistence type="predicted"/>
<feature type="compositionally biased region" description="Low complexity" evidence="1">
    <location>
        <begin position="43"/>
        <end position="58"/>
    </location>
</feature>
<name>A0A8T1VXS7_9STRA</name>